<dbReference type="GeneID" id="27327680"/>
<proteinExistence type="inferred from homology"/>
<dbReference type="PANTHER" id="PTHR38011">
    <property type="entry name" value="DIHYDROFOLATE REDUCTASE FAMILY PROTEIN (AFU_ORTHOLOGUE AFUA_8G06820)"/>
    <property type="match status" value="1"/>
</dbReference>
<comment type="catalytic activity">
    <reaction evidence="9">
        <text>2,5-diamino-6-(1-D-ribitylamino)pyrimidin-4(3H)-one 5'-phosphate + NADP(+) = 2,5-diamino-6-(1-D-ribosylamino)pyrimidin-4(3H)-one 5'-phosphate + NADPH + H(+)</text>
        <dbReference type="Rhea" id="RHEA:27278"/>
        <dbReference type="ChEBI" id="CHEBI:15378"/>
        <dbReference type="ChEBI" id="CHEBI:57783"/>
        <dbReference type="ChEBI" id="CHEBI:58349"/>
        <dbReference type="ChEBI" id="CHEBI:58890"/>
        <dbReference type="ChEBI" id="CHEBI:59545"/>
        <dbReference type="EC" id="1.1.1.302"/>
    </reaction>
</comment>
<feature type="compositionally biased region" description="Pro residues" evidence="10">
    <location>
        <begin position="611"/>
        <end position="620"/>
    </location>
</feature>
<dbReference type="VEuPathDB" id="FungiDB:PV08_00597"/>
<dbReference type="InterPro" id="IPR050765">
    <property type="entry name" value="Riboflavin_Biosynth_HTPR"/>
</dbReference>
<dbReference type="GO" id="GO:0008703">
    <property type="term" value="F:5-amino-6-(5-phosphoribosylamino)uracil reductase activity"/>
    <property type="evidence" value="ECO:0007669"/>
    <property type="project" value="InterPro"/>
</dbReference>
<evidence type="ECO:0000259" key="11">
    <source>
        <dbReference type="Pfam" id="PF01872"/>
    </source>
</evidence>
<feature type="region of interest" description="Disordered" evidence="10">
    <location>
        <begin position="267"/>
        <end position="307"/>
    </location>
</feature>
<feature type="domain" description="Bacterial bifunctional deaminase-reductase C-terminal" evidence="11">
    <location>
        <begin position="337"/>
        <end position="566"/>
    </location>
</feature>
<sequence>MSSGPQTPMTPDGVDHHEDDQLESEDEGQNDTTMQDEGDGGEQRTLQNGKSYVLSDETTDYSIFSNPPDLGEMRKRLHDLEEPIELPVADFEAYFPFVDNIWRKMRSGEQPETSVRTEYYACRLRKSGNQKPHVPRPTPEGKQARKKRARDDKTCSMTMKVVYNPGSAQSCTISRAVEAFQKHTHDLDYIDSTKRNSGIMDTARREAVRGFLPASIYWKMWEEPEKMYAAGGKFMKVSDVRNVQYAWRQDNQNVVLKAHTGFTLTRAPRQHHATPPKPLPPPAQPGVFGRLEPNNTEPPRPDAPLAPTDTLQYPQHARSFLERYMPDPNAVASRGRPHITLTWASSLDSKITLVAGTSTAISGPETKAMTHYLRSQHDAILIGVTTAMVDDPALNCRLAGPNGYGGLPREQQPRPIIIDPHARLIIRPELKVLKNAAEGRGKGPWVVVAPGAMLHPVAVSTLKSHGGEYLMINDYNPQAGGLNWAGLFNVLYREGIRSVMIEGGGAVLSELLKLRYSHIIDSVIMTIAPTFFGKGGVPVSPDPTFDYSGRPIATRLRNVRWQPMGESDVVLCGQMAIDRPGNGILQGIEEFSRATPDGPNQHQKQPQMQAQPPPPPPNLPPNHQTQQQQPPQPAVPHSVAQQVAAPPSQGPSPQPAQEQPTPSQASPAT</sequence>
<evidence type="ECO:0000256" key="9">
    <source>
        <dbReference type="ARBA" id="ARBA00049020"/>
    </source>
</evidence>
<reference evidence="12 13" key="1">
    <citation type="submission" date="2015-01" db="EMBL/GenBank/DDBJ databases">
        <title>The Genome Sequence of Exophiala spinifera CBS89968.</title>
        <authorList>
            <consortium name="The Broad Institute Genomics Platform"/>
            <person name="Cuomo C."/>
            <person name="de Hoog S."/>
            <person name="Gorbushina A."/>
            <person name="Stielow B."/>
            <person name="Teixiera M."/>
            <person name="Abouelleil A."/>
            <person name="Chapman S.B."/>
            <person name="Priest M."/>
            <person name="Young S.K."/>
            <person name="Wortman J."/>
            <person name="Nusbaum C."/>
            <person name="Birren B."/>
        </authorList>
    </citation>
    <scope>NUCLEOTIDE SEQUENCE [LARGE SCALE GENOMIC DNA]</scope>
    <source>
        <strain evidence="12 13">CBS 89968</strain>
    </source>
</reference>
<comment type="catalytic activity">
    <reaction evidence="8">
        <text>2,5-diamino-6-(1-D-ribitylamino)pyrimidin-4(3H)-one 5'-phosphate + NAD(+) = 2,5-diamino-6-(1-D-ribosylamino)pyrimidin-4(3H)-one 5'-phosphate + NADH + H(+)</text>
        <dbReference type="Rhea" id="RHEA:27274"/>
        <dbReference type="ChEBI" id="CHEBI:15378"/>
        <dbReference type="ChEBI" id="CHEBI:57540"/>
        <dbReference type="ChEBI" id="CHEBI:57945"/>
        <dbReference type="ChEBI" id="CHEBI:58890"/>
        <dbReference type="ChEBI" id="CHEBI:59545"/>
        <dbReference type="EC" id="1.1.1.302"/>
    </reaction>
</comment>
<dbReference type="SUPFAM" id="SSF53597">
    <property type="entry name" value="Dihydrofolate reductase-like"/>
    <property type="match status" value="1"/>
</dbReference>
<protein>
    <recommendedName>
        <fullName evidence="4">2,5-diamino-6-ribosylamino-4(3H)-pyrimidinone 5'-phosphate reductase</fullName>
        <ecNumber evidence="3">1.1.1.302</ecNumber>
    </recommendedName>
    <alternativeName>
        <fullName evidence="7">2,5-diamino-6-(5-phospho-D-ribosylamino)pyrimidin-4(3H)-one reductase</fullName>
    </alternativeName>
    <alternativeName>
        <fullName evidence="6">2,5-diamino-6-ribitylamino-4(3H)-pyrimidinone 5'-phosphate synthase</fullName>
    </alternativeName>
</protein>
<evidence type="ECO:0000256" key="1">
    <source>
        <dbReference type="ARBA" id="ARBA00003555"/>
    </source>
</evidence>
<evidence type="ECO:0000256" key="10">
    <source>
        <dbReference type="SAM" id="MobiDB-lite"/>
    </source>
</evidence>
<feature type="compositionally biased region" description="Low complexity" evidence="10">
    <location>
        <begin position="599"/>
        <end position="610"/>
    </location>
</feature>
<name>A0A0D2A5K5_9EURO</name>
<dbReference type="RefSeq" id="XP_016240238.1">
    <property type="nucleotide sequence ID" value="XM_016374962.1"/>
</dbReference>
<dbReference type="InterPro" id="IPR002734">
    <property type="entry name" value="RibDG_C"/>
</dbReference>
<dbReference type="InterPro" id="IPR024072">
    <property type="entry name" value="DHFR-like_dom_sf"/>
</dbReference>
<dbReference type="STRING" id="91928.A0A0D2A5K5"/>
<organism evidence="12 13">
    <name type="scientific">Exophiala spinifera</name>
    <dbReference type="NCBI Taxonomy" id="91928"/>
    <lineage>
        <taxon>Eukaryota</taxon>
        <taxon>Fungi</taxon>
        <taxon>Dikarya</taxon>
        <taxon>Ascomycota</taxon>
        <taxon>Pezizomycotina</taxon>
        <taxon>Eurotiomycetes</taxon>
        <taxon>Chaetothyriomycetidae</taxon>
        <taxon>Chaetothyriales</taxon>
        <taxon>Herpotrichiellaceae</taxon>
        <taxon>Exophiala</taxon>
    </lineage>
</organism>
<dbReference type="Proteomes" id="UP000053328">
    <property type="component" value="Unassembled WGS sequence"/>
</dbReference>
<feature type="compositionally biased region" description="Pro residues" evidence="10">
    <location>
        <begin position="275"/>
        <end position="284"/>
    </location>
</feature>
<dbReference type="AlphaFoldDB" id="A0A0D2A5K5"/>
<gene>
    <name evidence="12" type="ORF">PV08_00597</name>
</gene>
<evidence type="ECO:0000256" key="5">
    <source>
        <dbReference type="ARBA" id="ARBA00022619"/>
    </source>
</evidence>
<evidence type="ECO:0000256" key="3">
    <source>
        <dbReference type="ARBA" id="ARBA00012851"/>
    </source>
</evidence>
<comment type="similarity">
    <text evidence="2">Belongs to the HTP reductase family.</text>
</comment>
<accession>A0A0D2A5K5</accession>
<feature type="compositionally biased region" description="Low complexity" evidence="10">
    <location>
        <begin position="621"/>
        <end position="647"/>
    </location>
</feature>
<evidence type="ECO:0000256" key="8">
    <source>
        <dbReference type="ARBA" id="ARBA00047550"/>
    </source>
</evidence>
<feature type="region of interest" description="Disordered" evidence="10">
    <location>
        <begin position="592"/>
        <end position="669"/>
    </location>
</feature>
<evidence type="ECO:0000313" key="13">
    <source>
        <dbReference type="Proteomes" id="UP000053328"/>
    </source>
</evidence>
<evidence type="ECO:0000256" key="4">
    <source>
        <dbReference type="ARBA" id="ARBA00015035"/>
    </source>
</evidence>
<dbReference type="HOGENOM" id="CLU_027962_0_0_1"/>
<keyword evidence="13" id="KW-1185">Reference proteome</keyword>
<evidence type="ECO:0000313" key="12">
    <source>
        <dbReference type="EMBL" id="KIW20022.1"/>
    </source>
</evidence>
<dbReference type="PANTHER" id="PTHR38011:SF8">
    <property type="entry name" value="2,5-DIAMINO-6-RIBOSYLAMINO-4(3H)-PYRIMIDINONE 5'-PHOSPHATE REDUCTASE"/>
    <property type="match status" value="1"/>
</dbReference>
<feature type="compositionally biased region" description="Acidic residues" evidence="10">
    <location>
        <begin position="20"/>
        <end position="40"/>
    </location>
</feature>
<dbReference type="Gene3D" id="3.40.430.10">
    <property type="entry name" value="Dihydrofolate Reductase, subunit A"/>
    <property type="match status" value="1"/>
</dbReference>
<feature type="region of interest" description="Disordered" evidence="10">
    <location>
        <begin position="1"/>
        <end position="53"/>
    </location>
</feature>
<evidence type="ECO:0000256" key="6">
    <source>
        <dbReference type="ARBA" id="ARBA00030073"/>
    </source>
</evidence>
<dbReference type="Pfam" id="PF01872">
    <property type="entry name" value="RibD_C"/>
    <property type="match status" value="1"/>
</dbReference>
<evidence type="ECO:0000256" key="7">
    <source>
        <dbReference type="ARBA" id="ARBA00031630"/>
    </source>
</evidence>
<evidence type="ECO:0000256" key="2">
    <source>
        <dbReference type="ARBA" id="ARBA00009723"/>
    </source>
</evidence>
<keyword evidence="5" id="KW-0686">Riboflavin biosynthesis</keyword>
<dbReference type="EMBL" id="KN847492">
    <property type="protein sequence ID" value="KIW20022.1"/>
    <property type="molecule type" value="Genomic_DNA"/>
</dbReference>
<feature type="region of interest" description="Disordered" evidence="10">
    <location>
        <begin position="124"/>
        <end position="151"/>
    </location>
</feature>
<comment type="function">
    <text evidence="1">Catalyzes an early step in riboflavin biosynthesis, the NADPH-dependent reduction of the ribose side chain of 2,5-diamino-6-ribosylamino-4(3H)-pyrimidinone 5'-phosphate, yielding 2,5-diamino-6-ribitylamino-4(3H)-pyrimidinone 5'-phosphate.</text>
</comment>
<dbReference type="OrthoDB" id="5432at2759"/>
<dbReference type="GO" id="GO:0009231">
    <property type="term" value="P:riboflavin biosynthetic process"/>
    <property type="evidence" value="ECO:0007669"/>
    <property type="project" value="UniProtKB-KW"/>
</dbReference>
<dbReference type="EC" id="1.1.1.302" evidence="3"/>